<dbReference type="Proteomes" id="UP001596407">
    <property type="component" value="Unassembled WGS sequence"/>
</dbReference>
<organism evidence="1 2">
    <name type="scientific">Halorussus caseinilyticus</name>
    <dbReference type="NCBI Taxonomy" id="3034025"/>
    <lineage>
        <taxon>Archaea</taxon>
        <taxon>Methanobacteriati</taxon>
        <taxon>Methanobacteriota</taxon>
        <taxon>Stenosarchaea group</taxon>
        <taxon>Halobacteria</taxon>
        <taxon>Halobacteriales</taxon>
        <taxon>Haladaptataceae</taxon>
        <taxon>Halorussus</taxon>
    </lineage>
</organism>
<proteinExistence type="predicted"/>
<dbReference type="EMBL" id="JBHSZH010000005">
    <property type="protein sequence ID" value="MFC7080100.1"/>
    <property type="molecule type" value="Genomic_DNA"/>
</dbReference>
<dbReference type="AlphaFoldDB" id="A0ABD5WMK9"/>
<evidence type="ECO:0000313" key="2">
    <source>
        <dbReference type="Proteomes" id="UP001596407"/>
    </source>
</evidence>
<keyword evidence="2" id="KW-1185">Reference proteome</keyword>
<comment type="caution">
    <text evidence="1">The sequence shown here is derived from an EMBL/GenBank/DDBJ whole genome shotgun (WGS) entry which is preliminary data.</text>
</comment>
<gene>
    <name evidence="1" type="ORF">ACFQJ6_08200</name>
</gene>
<sequence length="75" mass="8290">MDARGPEELPALGQGVTDRLLQVGSLVPTQFVVAAIDRQNYRLAVSSDRNVVLIAREELDQERLHSVSCVSTSRR</sequence>
<accession>A0ABD5WMK9</accession>
<name>A0ABD5WMK9_9EURY</name>
<protein>
    <submittedName>
        <fullName evidence="1">Uncharacterized protein</fullName>
    </submittedName>
</protein>
<evidence type="ECO:0000313" key="1">
    <source>
        <dbReference type="EMBL" id="MFC7080100.1"/>
    </source>
</evidence>
<dbReference type="RefSeq" id="WP_382209462.1">
    <property type="nucleotide sequence ID" value="NZ_JBHSZH010000005.1"/>
</dbReference>
<reference evidence="1 2" key="1">
    <citation type="journal article" date="2019" name="Int. J. Syst. Evol. Microbiol.">
        <title>The Global Catalogue of Microorganisms (GCM) 10K type strain sequencing project: providing services to taxonomists for standard genome sequencing and annotation.</title>
        <authorList>
            <consortium name="The Broad Institute Genomics Platform"/>
            <consortium name="The Broad Institute Genome Sequencing Center for Infectious Disease"/>
            <person name="Wu L."/>
            <person name="Ma J."/>
        </authorList>
    </citation>
    <scope>NUCLEOTIDE SEQUENCE [LARGE SCALE GENOMIC DNA]</scope>
    <source>
        <strain evidence="1 2">DT72</strain>
    </source>
</reference>